<evidence type="ECO:0000313" key="1">
    <source>
        <dbReference type="EMBL" id="BBD73024.1"/>
    </source>
</evidence>
<dbReference type="Proteomes" id="UP000276741">
    <property type="component" value="Chromosome"/>
</dbReference>
<gene>
    <name evidence="2" type="ORF">GCM10007116_21310</name>
    <name evidence="1" type="ORF">HS1genome_1413</name>
</gene>
<dbReference type="AlphaFoldDB" id="A0A348B4C2"/>
<dbReference type="RefSeq" id="WP_373286801.1">
    <property type="nucleotide sequence ID" value="NZ_BMQS01000029.1"/>
</dbReference>
<reference evidence="2" key="1">
    <citation type="journal article" date="2014" name="Int. J. Syst. Evol. Microbiol.">
        <title>Complete genome sequence of Corynebacterium casei LMG S-19264T (=DSM 44701T), isolated from a smear-ripened cheese.</title>
        <authorList>
            <consortium name="US DOE Joint Genome Institute (JGI-PGF)"/>
            <person name="Walter F."/>
            <person name="Albersmeier A."/>
            <person name="Kalinowski J."/>
            <person name="Ruckert C."/>
        </authorList>
    </citation>
    <scope>NUCLEOTIDE SEQUENCE</scope>
    <source>
        <strain evidence="2">JCM 31740</strain>
    </source>
</reference>
<evidence type="ECO:0000313" key="2">
    <source>
        <dbReference type="EMBL" id="GGU04467.1"/>
    </source>
</evidence>
<reference evidence="3" key="2">
    <citation type="submission" date="2018-04" db="EMBL/GenBank/DDBJ databases">
        <title>Complete genome sequence of Sulfodiicoccus acidiphilus strain HS-1.</title>
        <authorList>
            <person name="Sakai H.D."/>
            <person name="Kurosawa N."/>
        </authorList>
    </citation>
    <scope>NUCLEOTIDE SEQUENCE [LARGE SCALE GENOMIC DNA]</scope>
    <source>
        <strain evidence="3">HS-1</strain>
    </source>
</reference>
<dbReference type="KEGG" id="sacd:HS1genome_1413"/>
<dbReference type="EMBL" id="AP018553">
    <property type="protein sequence ID" value="BBD73024.1"/>
    <property type="molecule type" value="Genomic_DNA"/>
</dbReference>
<reference evidence="2" key="4">
    <citation type="submission" date="2020-09" db="EMBL/GenBank/DDBJ databases">
        <authorList>
            <person name="Sun Q."/>
            <person name="Ohkuma M."/>
        </authorList>
    </citation>
    <scope>NUCLEOTIDE SEQUENCE</scope>
    <source>
        <strain evidence="2">JCM 31740</strain>
    </source>
</reference>
<sequence>MRDRGNELKAHPVVHLWTNGAGWVVPTICEAMKVKAVNHEPVIRPKGTLAL</sequence>
<name>A0A348B4C2_9CREN</name>
<dbReference type="Proteomes" id="UP000616143">
    <property type="component" value="Unassembled WGS sequence"/>
</dbReference>
<proteinExistence type="predicted"/>
<organism evidence="1 3">
    <name type="scientific">Sulfodiicoccus acidiphilus</name>
    <dbReference type="NCBI Taxonomy" id="1670455"/>
    <lineage>
        <taxon>Archaea</taxon>
        <taxon>Thermoproteota</taxon>
        <taxon>Thermoprotei</taxon>
        <taxon>Sulfolobales</taxon>
        <taxon>Sulfolobaceae</taxon>
        <taxon>Sulfodiicoccus</taxon>
    </lineage>
</organism>
<evidence type="ECO:0000313" key="3">
    <source>
        <dbReference type="Proteomes" id="UP000276741"/>
    </source>
</evidence>
<dbReference type="EMBL" id="BMQS01000029">
    <property type="protein sequence ID" value="GGU04467.1"/>
    <property type="molecule type" value="Genomic_DNA"/>
</dbReference>
<keyword evidence="3" id="KW-1185">Reference proteome</keyword>
<reference evidence="1" key="3">
    <citation type="journal article" date="2019" name="BMC Res. Notes">
        <title>Complete genome sequence of the Sulfodiicoccus acidiphilus strain HS-1T, the first crenarchaeon that lacks polB3, isolated from an acidic hot spring in Ohwaku-dani, Hakone, Japan.</title>
        <authorList>
            <person name="Sakai H.D."/>
            <person name="Kurosawa N."/>
        </authorList>
    </citation>
    <scope>NUCLEOTIDE SEQUENCE</scope>
    <source>
        <strain evidence="1">HS-1</strain>
    </source>
</reference>
<accession>A0A348B4C2</accession>
<protein>
    <submittedName>
        <fullName evidence="1">Uncharacterized protein</fullName>
    </submittedName>
</protein>